<feature type="domain" description="HTH cro/C1-type" evidence="2">
    <location>
        <begin position="17"/>
        <end position="71"/>
    </location>
</feature>
<dbReference type="PROSITE" id="PS50943">
    <property type="entry name" value="HTH_CROC1"/>
    <property type="match status" value="1"/>
</dbReference>
<dbReference type="InterPro" id="IPR001387">
    <property type="entry name" value="Cro/C1-type_HTH"/>
</dbReference>
<dbReference type="Gene3D" id="1.10.260.40">
    <property type="entry name" value="lambda repressor-like DNA-binding domains"/>
    <property type="match status" value="1"/>
</dbReference>
<proteinExistence type="predicted"/>
<accession>A0A564TQI9</accession>
<gene>
    <name evidence="3" type="primary">sinR_2</name>
    <name evidence="3" type="ORF">DFSSTS7063_01710</name>
</gene>
<evidence type="ECO:0000313" key="3">
    <source>
        <dbReference type="EMBL" id="VUX09498.1"/>
    </source>
</evidence>
<name>A0A564TQI9_9FIRM</name>
<evidence type="ECO:0000313" key="4">
    <source>
        <dbReference type="Proteomes" id="UP000358366"/>
    </source>
</evidence>
<dbReference type="AlphaFoldDB" id="A0A564TQI9"/>
<sequence length="117" mass="13523">MKQKINKYDFKAFGQAIKEARKAKGISRNQLADQMNIAPRYIASIENSGQHPSLQIFYELVTLLDVSVDQFFFPKNEIEKSTKRRQLDRLLDDMSDKGLRIVTATAREIKEAETEDE</sequence>
<dbReference type="InterPro" id="IPR010982">
    <property type="entry name" value="Lambda_DNA-bd_dom_sf"/>
</dbReference>
<keyword evidence="1" id="KW-0238">DNA-binding</keyword>
<reference evidence="3 4" key="1">
    <citation type="submission" date="2019-07" db="EMBL/GenBank/DDBJ databases">
        <authorList>
            <person name="Hibberd C M."/>
            <person name="Gehrig L. J."/>
            <person name="Chang H.-W."/>
            <person name="Venkatesh S."/>
        </authorList>
    </citation>
    <scope>NUCLEOTIDE SEQUENCE [LARGE SCALE GENOMIC DNA]</scope>
    <source>
        <strain evidence="3">Dorea_formicigenerans_SSTS_Bg7063</strain>
    </source>
</reference>
<evidence type="ECO:0000259" key="2">
    <source>
        <dbReference type="PROSITE" id="PS50943"/>
    </source>
</evidence>
<evidence type="ECO:0000256" key="1">
    <source>
        <dbReference type="ARBA" id="ARBA00023125"/>
    </source>
</evidence>
<dbReference type="CDD" id="cd00093">
    <property type="entry name" value="HTH_XRE"/>
    <property type="match status" value="1"/>
</dbReference>
<dbReference type="InterPro" id="IPR041511">
    <property type="entry name" value="DBD_HTH"/>
</dbReference>
<dbReference type="Pfam" id="PF18430">
    <property type="entry name" value="DBD_HTH"/>
    <property type="match status" value="1"/>
</dbReference>
<dbReference type="GO" id="GO:0003677">
    <property type="term" value="F:DNA binding"/>
    <property type="evidence" value="ECO:0007669"/>
    <property type="project" value="UniProtKB-KW"/>
</dbReference>
<dbReference type="Gene3D" id="6.10.140.640">
    <property type="match status" value="1"/>
</dbReference>
<dbReference type="PANTHER" id="PTHR46558:SF15">
    <property type="entry name" value="HELIX-TURN-HELIX DOMAIN PROTEIN"/>
    <property type="match status" value="1"/>
</dbReference>
<dbReference type="SMART" id="SM00530">
    <property type="entry name" value="HTH_XRE"/>
    <property type="match status" value="1"/>
</dbReference>
<dbReference type="RefSeq" id="WP_144101579.1">
    <property type="nucleotide sequence ID" value="NZ_CABHNI010000031.1"/>
</dbReference>
<dbReference type="EMBL" id="CABHNI010000031">
    <property type="protein sequence ID" value="VUX09498.1"/>
    <property type="molecule type" value="Genomic_DNA"/>
</dbReference>
<protein>
    <submittedName>
        <fullName evidence="3">HTH-type transcriptional regulator SinR</fullName>
    </submittedName>
</protein>
<dbReference type="PANTHER" id="PTHR46558">
    <property type="entry name" value="TRACRIPTIONAL REGULATORY PROTEIN-RELATED-RELATED"/>
    <property type="match status" value="1"/>
</dbReference>
<organism evidence="3 4">
    <name type="scientific">Dorea formicigenerans</name>
    <dbReference type="NCBI Taxonomy" id="39486"/>
    <lineage>
        <taxon>Bacteria</taxon>
        <taxon>Bacillati</taxon>
        <taxon>Bacillota</taxon>
        <taxon>Clostridia</taxon>
        <taxon>Lachnospirales</taxon>
        <taxon>Lachnospiraceae</taxon>
        <taxon>Dorea</taxon>
    </lineage>
</organism>
<dbReference type="Pfam" id="PF01381">
    <property type="entry name" value="HTH_3"/>
    <property type="match status" value="1"/>
</dbReference>
<dbReference type="Proteomes" id="UP000358366">
    <property type="component" value="Unassembled WGS sequence"/>
</dbReference>
<dbReference type="SUPFAM" id="SSF47413">
    <property type="entry name" value="lambda repressor-like DNA-binding domains"/>
    <property type="match status" value="1"/>
</dbReference>